<dbReference type="SUPFAM" id="SSF90123">
    <property type="entry name" value="ABC transporter transmembrane region"/>
    <property type="match status" value="1"/>
</dbReference>
<evidence type="ECO:0000313" key="9">
    <source>
        <dbReference type="Proteomes" id="UP001156882"/>
    </source>
</evidence>
<comment type="subcellular location">
    <subcellularLocation>
        <location evidence="1">Cell membrane</location>
        <topology evidence="1">Multi-pass membrane protein</topology>
    </subcellularLocation>
</comment>
<evidence type="ECO:0000256" key="6">
    <source>
        <dbReference type="SAM" id="Phobius"/>
    </source>
</evidence>
<dbReference type="GO" id="GO:0005524">
    <property type="term" value="F:ATP binding"/>
    <property type="evidence" value="ECO:0007669"/>
    <property type="project" value="UniProtKB-KW"/>
</dbReference>
<keyword evidence="9" id="KW-1185">Reference proteome</keyword>
<dbReference type="Pfam" id="PF06472">
    <property type="entry name" value="ABC_membrane_2"/>
    <property type="match status" value="1"/>
</dbReference>
<keyword evidence="3 6" id="KW-0812">Transmembrane</keyword>
<gene>
    <name evidence="8" type="ORF">GCM10007874_41000</name>
</gene>
<dbReference type="SUPFAM" id="SSF52540">
    <property type="entry name" value="P-loop containing nucleoside triphosphate hydrolases"/>
    <property type="match status" value="1"/>
</dbReference>
<dbReference type="InterPro" id="IPR027417">
    <property type="entry name" value="P-loop_NTPase"/>
</dbReference>
<name>A0ABQ6CMS5_9HYPH</name>
<keyword evidence="4 6" id="KW-1133">Transmembrane helix</keyword>
<dbReference type="RefSeq" id="WP_284314147.1">
    <property type="nucleotide sequence ID" value="NZ_BSPC01000043.1"/>
</dbReference>
<dbReference type="InterPro" id="IPR011527">
    <property type="entry name" value="ABC1_TM_dom"/>
</dbReference>
<organism evidence="8 9">
    <name type="scientific">Labrys miyagiensis</name>
    <dbReference type="NCBI Taxonomy" id="346912"/>
    <lineage>
        <taxon>Bacteria</taxon>
        <taxon>Pseudomonadati</taxon>
        <taxon>Pseudomonadota</taxon>
        <taxon>Alphaproteobacteria</taxon>
        <taxon>Hyphomicrobiales</taxon>
        <taxon>Xanthobacteraceae</taxon>
        <taxon>Labrys</taxon>
    </lineage>
</organism>
<dbReference type="InterPro" id="IPR050835">
    <property type="entry name" value="ABC_transporter_sub-D"/>
</dbReference>
<keyword evidence="5 6" id="KW-0472">Membrane</keyword>
<accession>A0ABQ6CMS5</accession>
<keyword evidence="2" id="KW-0813">Transport</keyword>
<evidence type="ECO:0000256" key="3">
    <source>
        <dbReference type="ARBA" id="ARBA00022692"/>
    </source>
</evidence>
<feature type="transmembrane region" description="Helical" evidence="6">
    <location>
        <begin position="260"/>
        <end position="282"/>
    </location>
</feature>
<evidence type="ECO:0000259" key="7">
    <source>
        <dbReference type="PROSITE" id="PS50929"/>
    </source>
</evidence>
<feature type="transmembrane region" description="Helical" evidence="6">
    <location>
        <begin position="288"/>
        <end position="311"/>
    </location>
</feature>
<dbReference type="EMBL" id="BSPC01000043">
    <property type="protein sequence ID" value="GLS21083.1"/>
    <property type="molecule type" value="Genomic_DNA"/>
</dbReference>
<dbReference type="Proteomes" id="UP001156882">
    <property type="component" value="Unassembled WGS sequence"/>
</dbReference>
<feature type="transmembrane region" description="Helical" evidence="6">
    <location>
        <begin position="33"/>
        <end position="55"/>
    </location>
</feature>
<feature type="transmembrane region" description="Helical" evidence="6">
    <location>
        <begin position="175"/>
        <end position="195"/>
    </location>
</feature>
<evidence type="ECO:0000313" key="8">
    <source>
        <dbReference type="EMBL" id="GLS21083.1"/>
    </source>
</evidence>
<sequence>MEQQKIPLKTTLSRFAHAIGHFAASEVGWKAKLMFVALVGLLGGVNGLNVLNSYVGRNFMTAITQRDNEEFIRQALFYVGVFAGSTVVAVIARFAEERLALLWREFVTRRAIGFYLADATYYRLDASSELANPDQRIAEDLRTFTVMTLSFVLMGLNSSFTVIAFSGVLWSISPLLFIVAVSYAACGSYLTIVLGRPLVNLNYNQLDKEASFRFGLIHIRENAEAIMLTGSQERQKSRLQEQLNELIANFRVITAVNRNVGFFTTGYGWLIQIIPILIIAPAFMRGDIAFGVVTQSAMAFSTMVAAFSLIITQFQSLSNFAAVVARLSSLMSAIEHAQVRVGGSVEIGETEGRLDFDRLTLLSPHTGEILLKDLSISIAPGSNVLVTGPNEAARTTLFRATGGVSVAGSGHILRPRSGNILFLAQQPYLPPGTLREALVPPSRESETGDERLREMLHDLDLDHVLARAGGLDTPQDWESLLSLDDRRLLVFVYTLLAAPQFAFLDRIDSTLGSDRARRCLGLLSRNSIAYLVNSETKAVADLCEAVLECAEDGSWTWVETRPDVQLTPQS</sequence>
<dbReference type="Gene3D" id="3.40.50.300">
    <property type="entry name" value="P-loop containing nucleotide triphosphate hydrolases"/>
    <property type="match status" value="1"/>
</dbReference>
<dbReference type="Gene3D" id="1.20.1560.10">
    <property type="entry name" value="ABC transporter type 1, transmembrane domain"/>
    <property type="match status" value="1"/>
</dbReference>
<feature type="transmembrane region" description="Helical" evidence="6">
    <location>
        <begin position="75"/>
        <end position="95"/>
    </location>
</feature>
<protein>
    <submittedName>
        <fullName evidence="8">ABC transporter ATP-binding protein</fullName>
    </submittedName>
</protein>
<evidence type="ECO:0000256" key="4">
    <source>
        <dbReference type="ARBA" id="ARBA00022989"/>
    </source>
</evidence>
<comment type="caution">
    <text evidence="8">The sequence shown here is derived from an EMBL/GenBank/DDBJ whole genome shotgun (WGS) entry which is preliminary data.</text>
</comment>
<dbReference type="InterPro" id="IPR036640">
    <property type="entry name" value="ABC1_TM_sf"/>
</dbReference>
<dbReference type="PANTHER" id="PTHR11384">
    <property type="entry name" value="ATP-BINDING CASSETTE, SUB-FAMILY D MEMBER"/>
    <property type="match status" value="1"/>
</dbReference>
<keyword evidence="8" id="KW-0547">Nucleotide-binding</keyword>
<evidence type="ECO:0000256" key="5">
    <source>
        <dbReference type="ARBA" id="ARBA00023136"/>
    </source>
</evidence>
<evidence type="ECO:0000256" key="1">
    <source>
        <dbReference type="ARBA" id="ARBA00004651"/>
    </source>
</evidence>
<keyword evidence="8" id="KW-0067">ATP-binding</keyword>
<dbReference type="PANTHER" id="PTHR11384:SF59">
    <property type="entry name" value="LYSOSOMAL COBALAMIN TRANSPORTER ABCD4"/>
    <property type="match status" value="1"/>
</dbReference>
<reference evidence="9" key="1">
    <citation type="journal article" date="2019" name="Int. J. Syst. Evol. Microbiol.">
        <title>The Global Catalogue of Microorganisms (GCM) 10K type strain sequencing project: providing services to taxonomists for standard genome sequencing and annotation.</title>
        <authorList>
            <consortium name="The Broad Institute Genomics Platform"/>
            <consortium name="The Broad Institute Genome Sequencing Center for Infectious Disease"/>
            <person name="Wu L."/>
            <person name="Ma J."/>
        </authorList>
    </citation>
    <scope>NUCLEOTIDE SEQUENCE [LARGE SCALE GENOMIC DNA]</scope>
    <source>
        <strain evidence="9">NBRC 101365</strain>
    </source>
</reference>
<dbReference type="PROSITE" id="PS50929">
    <property type="entry name" value="ABC_TM1F"/>
    <property type="match status" value="1"/>
</dbReference>
<feature type="transmembrane region" description="Helical" evidence="6">
    <location>
        <begin position="144"/>
        <end position="169"/>
    </location>
</feature>
<feature type="domain" description="ABC transmembrane type-1" evidence="7">
    <location>
        <begin position="36"/>
        <end position="319"/>
    </location>
</feature>
<proteinExistence type="predicted"/>
<evidence type="ECO:0000256" key="2">
    <source>
        <dbReference type="ARBA" id="ARBA00022448"/>
    </source>
</evidence>